<comment type="catalytic activity">
    <reaction evidence="17">
        <text>D-glyceraldehyde 3-phosphate + phosphate + NAD(+) = (2R)-3-phospho-glyceroyl phosphate + NADH + H(+)</text>
        <dbReference type="Rhea" id="RHEA:10300"/>
        <dbReference type="ChEBI" id="CHEBI:15378"/>
        <dbReference type="ChEBI" id="CHEBI:43474"/>
        <dbReference type="ChEBI" id="CHEBI:57540"/>
        <dbReference type="ChEBI" id="CHEBI:57604"/>
        <dbReference type="ChEBI" id="CHEBI:57945"/>
        <dbReference type="ChEBI" id="CHEBI:59776"/>
        <dbReference type="EC" id="1.2.1.12"/>
    </reaction>
</comment>
<dbReference type="EC" id="1.2.1.12" evidence="6"/>
<dbReference type="GO" id="GO:0006096">
    <property type="term" value="P:glycolytic process"/>
    <property type="evidence" value="ECO:0007669"/>
    <property type="project" value="UniProtKB-KW"/>
</dbReference>
<evidence type="ECO:0000256" key="7">
    <source>
        <dbReference type="ARBA" id="ARBA00022490"/>
    </source>
</evidence>
<evidence type="ECO:0000256" key="5">
    <source>
        <dbReference type="ARBA" id="ARBA00007406"/>
    </source>
</evidence>
<keyword evidence="12" id="KW-0520">NAD</keyword>
<keyword evidence="21" id="KW-1185">Reference proteome</keyword>
<evidence type="ECO:0000256" key="6">
    <source>
        <dbReference type="ARBA" id="ARBA00013119"/>
    </source>
</evidence>
<comment type="pathway">
    <text evidence="4">Carbohydrate degradation; glycolysis; pyruvate from D-glyceraldehyde 3-phosphate: step 1/5.</text>
</comment>
<evidence type="ECO:0000256" key="9">
    <source>
        <dbReference type="ARBA" id="ARBA00022703"/>
    </source>
</evidence>
<keyword evidence="7" id="KW-0963">Cytoplasm</keyword>
<dbReference type="GO" id="GO:0005829">
    <property type="term" value="C:cytosol"/>
    <property type="evidence" value="ECO:0007669"/>
    <property type="project" value="UniProtKB-SubCell"/>
</dbReference>
<evidence type="ECO:0000256" key="8">
    <source>
        <dbReference type="ARBA" id="ARBA00022679"/>
    </source>
</evidence>
<reference evidence="20 21" key="2">
    <citation type="submission" date="2019-04" db="EMBL/GenBank/DDBJ databases">
        <title>The genome sequence of big-headed turtle.</title>
        <authorList>
            <person name="Gong S."/>
        </authorList>
    </citation>
    <scope>NUCLEOTIDE SEQUENCE [LARGE SCALE GENOMIC DNA]</scope>
    <source>
        <strain evidence="20">DO16091913</strain>
        <tissue evidence="20">Muscle</tissue>
    </source>
</reference>
<evidence type="ECO:0000259" key="19">
    <source>
        <dbReference type="Pfam" id="PF02800"/>
    </source>
</evidence>
<dbReference type="STRING" id="55544.A0A4D9ESX9"/>
<comment type="catalytic activity">
    <reaction evidence="18">
        <text>S-nitroso-L-cysteinyl-[GAPDH] + L-cysteinyl-[protein] = L-cysteinyl-[GAPDH] + S-nitroso-L-cysteinyl-[protein]</text>
        <dbReference type="Rhea" id="RHEA:66684"/>
        <dbReference type="Rhea" id="RHEA-COMP:10131"/>
        <dbReference type="Rhea" id="RHEA-COMP:17089"/>
        <dbReference type="Rhea" id="RHEA-COMP:17090"/>
        <dbReference type="Rhea" id="RHEA-COMP:17091"/>
        <dbReference type="ChEBI" id="CHEBI:29950"/>
        <dbReference type="ChEBI" id="CHEBI:149494"/>
    </reaction>
    <physiologicalReaction direction="left-to-right" evidence="18">
        <dbReference type="Rhea" id="RHEA:66685"/>
    </physiologicalReaction>
</comment>
<name>A0A4D9ESX9_9SAUR</name>
<dbReference type="Pfam" id="PF02800">
    <property type="entry name" value="Gp_dh_C"/>
    <property type="match status" value="1"/>
</dbReference>
<keyword evidence="14" id="KW-0206">Cytoskeleton</keyword>
<evidence type="ECO:0000256" key="2">
    <source>
        <dbReference type="ARBA" id="ARBA00004245"/>
    </source>
</evidence>
<evidence type="ECO:0000256" key="16">
    <source>
        <dbReference type="ARBA" id="ARBA00031890"/>
    </source>
</evidence>
<evidence type="ECO:0000256" key="12">
    <source>
        <dbReference type="ARBA" id="ARBA00023027"/>
    </source>
</evidence>
<dbReference type="EMBL" id="QXTE01000014">
    <property type="protein sequence ID" value="TFK13679.1"/>
    <property type="molecule type" value="Genomic_DNA"/>
</dbReference>
<keyword evidence="10" id="KW-0702">S-nitrosylation</keyword>
<keyword evidence="15" id="KW-0539">Nucleus</keyword>
<dbReference type="InterPro" id="IPR020829">
    <property type="entry name" value="GlycerAld_3-P_DH_cat"/>
</dbReference>
<keyword evidence="13" id="KW-0324">Glycolysis</keyword>
<evidence type="ECO:0000313" key="20">
    <source>
        <dbReference type="EMBL" id="TFK13679.1"/>
    </source>
</evidence>
<protein>
    <recommendedName>
        <fullName evidence="6">glyceraldehyde-3-phosphate dehydrogenase (phosphorylating)</fullName>
        <ecNumber evidence="6">1.2.1.12</ecNumber>
    </recommendedName>
    <alternativeName>
        <fullName evidence="16">Peptidyl-cysteine S-nitrosylase GAPDH</fullName>
    </alternativeName>
</protein>
<dbReference type="Gene3D" id="3.30.360.10">
    <property type="entry name" value="Dihydrodipicolinate Reductase, domain 2"/>
    <property type="match status" value="1"/>
</dbReference>
<evidence type="ECO:0000256" key="14">
    <source>
        <dbReference type="ARBA" id="ARBA00023212"/>
    </source>
</evidence>
<dbReference type="InterPro" id="IPR020831">
    <property type="entry name" value="GlycerAld/Erythrose_P_DH"/>
</dbReference>
<keyword evidence="8" id="KW-0808">Transferase</keyword>
<keyword evidence="9" id="KW-0053">Apoptosis</keyword>
<organism evidence="20 21">
    <name type="scientific">Platysternon megacephalum</name>
    <name type="common">big-headed turtle</name>
    <dbReference type="NCBI Taxonomy" id="55544"/>
    <lineage>
        <taxon>Eukaryota</taxon>
        <taxon>Metazoa</taxon>
        <taxon>Chordata</taxon>
        <taxon>Craniata</taxon>
        <taxon>Vertebrata</taxon>
        <taxon>Euteleostomi</taxon>
        <taxon>Archelosauria</taxon>
        <taxon>Testudinata</taxon>
        <taxon>Testudines</taxon>
        <taxon>Cryptodira</taxon>
        <taxon>Durocryptodira</taxon>
        <taxon>Testudinoidea</taxon>
        <taxon>Platysternidae</taxon>
        <taxon>Platysternon</taxon>
    </lineage>
</organism>
<dbReference type="PANTHER" id="PTHR10836">
    <property type="entry name" value="GLYCERALDEHYDE 3-PHOSPHATE DEHYDROGENASE"/>
    <property type="match status" value="1"/>
</dbReference>
<evidence type="ECO:0000256" key="3">
    <source>
        <dbReference type="ARBA" id="ARBA00004514"/>
    </source>
</evidence>
<dbReference type="GO" id="GO:0005634">
    <property type="term" value="C:nucleus"/>
    <property type="evidence" value="ECO:0007669"/>
    <property type="project" value="UniProtKB-SubCell"/>
</dbReference>
<evidence type="ECO:0000313" key="21">
    <source>
        <dbReference type="Proteomes" id="UP000297703"/>
    </source>
</evidence>
<dbReference type="OrthoDB" id="1152826at2759"/>
<proteinExistence type="inferred from homology"/>
<dbReference type="PANTHER" id="PTHR10836:SF111">
    <property type="entry name" value="GLYCERALDEHYDE-3-PHOSPHATE DEHYDROGENASE"/>
    <property type="match status" value="1"/>
</dbReference>
<evidence type="ECO:0000256" key="18">
    <source>
        <dbReference type="ARBA" id="ARBA00048005"/>
    </source>
</evidence>
<comment type="caution">
    <text evidence="20">The sequence shown here is derived from an EMBL/GenBank/DDBJ whole genome shotgun (WGS) entry which is preliminary data.</text>
</comment>
<evidence type="ECO:0000256" key="4">
    <source>
        <dbReference type="ARBA" id="ARBA00004869"/>
    </source>
</evidence>
<evidence type="ECO:0000256" key="13">
    <source>
        <dbReference type="ARBA" id="ARBA00023152"/>
    </source>
</evidence>
<gene>
    <name evidence="20" type="ORF">DR999_PMT02693</name>
</gene>
<dbReference type="GO" id="GO:0005856">
    <property type="term" value="C:cytoskeleton"/>
    <property type="evidence" value="ECO:0007669"/>
    <property type="project" value="UniProtKB-SubCell"/>
</dbReference>
<evidence type="ECO:0000256" key="17">
    <source>
        <dbReference type="ARBA" id="ARBA00047698"/>
    </source>
</evidence>
<dbReference type="Proteomes" id="UP000297703">
    <property type="component" value="Unassembled WGS sequence"/>
</dbReference>
<evidence type="ECO:0000256" key="10">
    <source>
        <dbReference type="ARBA" id="ARBA00022799"/>
    </source>
</evidence>
<dbReference type="GO" id="GO:0004365">
    <property type="term" value="F:glyceraldehyde-3-phosphate dehydrogenase (NAD+) (phosphorylating) activity"/>
    <property type="evidence" value="ECO:0007669"/>
    <property type="project" value="UniProtKB-EC"/>
</dbReference>
<dbReference type="AlphaFoldDB" id="A0A4D9ESX9"/>
<evidence type="ECO:0000256" key="15">
    <source>
        <dbReference type="ARBA" id="ARBA00023242"/>
    </source>
</evidence>
<accession>A0A4D9ESX9</accession>
<dbReference type="GO" id="GO:0006915">
    <property type="term" value="P:apoptotic process"/>
    <property type="evidence" value="ECO:0007669"/>
    <property type="project" value="UniProtKB-KW"/>
</dbReference>
<evidence type="ECO:0000256" key="11">
    <source>
        <dbReference type="ARBA" id="ARBA00023002"/>
    </source>
</evidence>
<reference evidence="20 21" key="1">
    <citation type="submission" date="2019-04" db="EMBL/GenBank/DDBJ databases">
        <title>Draft genome of the big-headed turtle Platysternon megacephalum.</title>
        <authorList>
            <person name="Gong S."/>
        </authorList>
    </citation>
    <scope>NUCLEOTIDE SEQUENCE [LARGE SCALE GENOMIC DNA]</scope>
    <source>
        <strain evidence="20">DO16091913</strain>
        <tissue evidence="20">Muscle</tissue>
    </source>
</reference>
<evidence type="ECO:0000256" key="1">
    <source>
        <dbReference type="ARBA" id="ARBA00004123"/>
    </source>
</evidence>
<dbReference type="SUPFAM" id="SSF55347">
    <property type="entry name" value="Glyceraldehyde-3-phosphate dehydrogenase-like, C-terminal domain"/>
    <property type="match status" value="1"/>
</dbReference>
<comment type="similarity">
    <text evidence="5">Belongs to the glyceraldehyde-3-phosphate dehydrogenase family.</text>
</comment>
<sequence length="106" mass="11838">MLEPVGDKREAFVLRVQFKRSSESKYDDIKKVVKSASEGPMKGILGYTEDQVVSCDFNGDSHSSIFDAAAGIALNDHFVKLVSWYDNEFGYSSRVVDLLVHMASKE</sequence>
<keyword evidence="11" id="KW-0560">Oxidoreductase</keyword>
<dbReference type="GO" id="GO:0016740">
    <property type="term" value="F:transferase activity"/>
    <property type="evidence" value="ECO:0007669"/>
    <property type="project" value="UniProtKB-KW"/>
</dbReference>
<comment type="subcellular location">
    <subcellularLocation>
        <location evidence="2">Cytoplasm</location>
        <location evidence="2">Cytoskeleton</location>
    </subcellularLocation>
    <subcellularLocation>
        <location evidence="3">Cytoplasm</location>
        <location evidence="3">Cytosol</location>
    </subcellularLocation>
    <subcellularLocation>
        <location evidence="1">Nucleus</location>
    </subcellularLocation>
</comment>
<feature type="domain" description="Glyceraldehyde 3-phosphate dehydrogenase catalytic" evidence="19">
    <location>
        <begin position="18"/>
        <end position="85"/>
    </location>
</feature>